<evidence type="ECO:0000313" key="1">
    <source>
        <dbReference type="EMBL" id="MFD1460548.1"/>
    </source>
</evidence>
<protein>
    <submittedName>
        <fullName evidence="1">Uncharacterized protein</fullName>
    </submittedName>
</protein>
<comment type="caution">
    <text evidence="1">The sequence shown here is derived from an EMBL/GenBank/DDBJ whole genome shotgun (WGS) entry which is preliminary data.</text>
</comment>
<dbReference type="RefSeq" id="WP_377570108.1">
    <property type="nucleotide sequence ID" value="NZ_JBHTNZ010000003.1"/>
</dbReference>
<sequence>MKKTAKRLTPPFGLAATFTNGHESWYSFLVGAAFSWKNVDYHYTSGFDKNGKGYMTGVSNVTSYLTGFQAGLSWTQTNNSSFATGKTAKLRVSGYYLFGAELYDSQLVIDSKANGPEMLYTTTCRI</sequence>
<evidence type="ECO:0000313" key="2">
    <source>
        <dbReference type="Proteomes" id="UP001597340"/>
    </source>
</evidence>
<proteinExistence type="predicted"/>
<name>A0ABW4D9V7_9BACL</name>
<dbReference type="EMBL" id="JBHTNZ010000003">
    <property type="protein sequence ID" value="MFD1460548.1"/>
    <property type="molecule type" value="Genomic_DNA"/>
</dbReference>
<gene>
    <name evidence="1" type="ORF">ACFQ5D_03605</name>
</gene>
<accession>A0ABW4D9V7</accession>
<keyword evidence="2" id="KW-1185">Reference proteome</keyword>
<organism evidence="1 2">
    <name type="scientific">Paenibacillus farraposensis</name>
    <dbReference type="NCBI Taxonomy" id="2807095"/>
    <lineage>
        <taxon>Bacteria</taxon>
        <taxon>Bacillati</taxon>
        <taxon>Bacillota</taxon>
        <taxon>Bacilli</taxon>
        <taxon>Bacillales</taxon>
        <taxon>Paenibacillaceae</taxon>
        <taxon>Paenibacillus</taxon>
    </lineage>
</organism>
<dbReference type="Proteomes" id="UP001597340">
    <property type="component" value="Unassembled WGS sequence"/>
</dbReference>
<reference evidence="2" key="1">
    <citation type="journal article" date="2019" name="Int. J. Syst. Evol. Microbiol.">
        <title>The Global Catalogue of Microorganisms (GCM) 10K type strain sequencing project: providing services to taxonomists for standard genome sequencing and annotation.</title>
        <authorList>
            <consortium name="The Broad Institute Genomics Platform"/>
            <consortium name="The Broad Institute Genome Sequencing Center for Infectious Disease"/>
            <person name="Wu L."/>
            <person name="Ma J."/>
        </authorList>
    </citation>
    <scope>NUCLEOTIDE SEQUENCE [LARGE SCALE GENOMIC DNA]</scope>
    <source>
        <strain evidence="2">CCM 9147</strain>
    </source>
</reference>